<dbReference type="InterPro" id="IPR036259">
    <property type="entry name" value="MFS_trans_sf"/>
</dbReference>
<accession>A0A839SQC2</accession>
<feature type="transmembrane region" description="Helical" evidence="8">
    <location>
        <begin position="63"/>
        <end position="82"/>
    </location>
</feature>
<evidence type="ECO:0000256" key="7">
    <source>
        <dbReference type="ARBA" id="ARBA00023136"/>
    </source>
</evidence>
<dbReference type="AlphaFoldDB" id="A0A839SQC2"/>
<comment type="caution">
    <text evidence="10">The sequence shown here is derived from an EMBL/GenBank/DDBJ whole genome shotgun (WGS) entry which is preliminary data.</text>
</comment>
<protein>
    <submittedName>
        <fullName evidence="10">Putative MFS family arabinose efflux permease</fullName>
    </submittedName>
</protein>
<evidence type="ECO:0000256" key="3">
    <source>
        <dbReference type="ARBA" id="ARBA00022448"/>
    </source>
</evidence>
<evidence type="ECO:0000256" key="4">
    <source>
        <dbReference type="ARBA" id="ARBA00022475"/>
    </source>
</evidence>
<keyword evidence="7 8" id="KW-0472">Membrane</keyword>
<dbReference type="GO" id="GO:0005886">
    <property type="term" value="C:plasma membrane"/>
    <property type="evidence" value="ECO:0007669"/>
    <property type="project" value="UniProtKB-SubCell"/>
</dbReference>
<gene>
    <name evidence="10" type="ORF">FHR98_000215</name>
</gene>
<feature type="transmembrane region" description="Helical" evidence="8">
    <location>
        <begin position="231"/>
        <end position="251"/>
    </location>
</feature>
<evidence type="ECO:0000256" key="8">
    <source>
        <dbReference type="SAM" id="Phobius"/>
    </source>
</evidence>
<dbReference type="RefSeq" id="WP_183414757.1">
    <property type="nucleotide sequence ID" value="NZ_JACHXA010000001.1"/>
</dbReference>
<feature type="transmembrane region" description="Helical" evidence="8">
    <location>
        <begin position="177"/>
        <end position="197"/>
    </location>
</feature>
<proteinExistence type="inferred from homology"/>
<reference evidence="10 11" key="1">
    <citation type="submission" date="2020-08" db="EMBL/GenBank/DDBJ databases">
        <title>Genomic Encyclopedia of Type Strains, Phase III (KMG-III): the genomes of soil and plant-associated and newly described type strains.</title>
        <authorList>
            <person name="Whitman W."/>
        </authorList>
    </citation>
    <scope>NUCLEOTIDE SEQUENCE [LARGE SCALE GENOMIC DNA]</scope>
    <source>
        <strain evidence="10 11">CECT 8803</strain>
    </source>
</reference>
<feature type="transmembrane region" description="Helical" evidence="8">
    <location>
        <begin position="294"/>
        <end position="311"/>
    </location>
</feature>
<keyword evidence="3" id="KW-0813">Transport</keyword>
<feature type="transmembrane region" description="Helical" evidence="8">
    <location>
        <begin position="150"/>
        <end position="171"/>
    </location>
</feature>
<dbReference type="Gene3D" id="1.20.1250.20">
    <property type="entry name" value="MFS general substrate transporter like domains"/>
    <property type="match status" value="1"/>
</dbReference>
<feature type="transmembrane region" description="Helical" evidence="8">
    <location>
        <begin position="382"/>
        <end position="401"/>
    </location>
</feature>
<evidence type="ECO:0000256" key="1">
    <source>
        <dbReference type="ARBA" id="ARBA00004651"/>
    </source>
</evidence>
<feature type="domain" description="Major facilitator superfamily (MFS) profile" evidence="9">
    <location>
        <begin position="25"/>
        <end position="398"/>
    </location>
</feature>
<feature type="transmembrane region" description="Helical" evidence="8">
    <location>
        <begin position="120"/>
        <end position="138"/>
    </location>
</feature>
<comment type="similarity">
    <text evidence="2">Belongs to the major facilitator superfamily.</text>
</comment>
<evidence type="ECO:0000313" key="10">
    <source>
        <dbReference type="EMBL" id="MBB3063950.1"/>
    </source>
</evidence>
<dbReference type="Proteomes" id="UP000581135">
    <property type="component" value="Unassembled WGS sequence"/>
</dbReference>
<dbReference type="PROSITE" id="PS50850">
    <property type="entry name" value="MFS"/>
    <property type="match status" value="1"/>
</dbReference>
<feature type="transmembrane region" description="Helical" evidence="8">
    <location>
        <begin position="91"/>
        <end position="108"/>
    </location>
</feature>
<sequence>MSSITPVSTLPPTVRGSQATARRIRALVIGVISFLTLIDLFAAQAILPSLAAAYDATPAEMGVAVNASTFGMAVSGLLVALFSRRINRRKGIWVSLSLLAVPTLLLATMPDLATFTVLRVLQGVFMSASFTLTVAYLAEQCSAEEKAGALAAYVTGNVASNFLGRLMSAAIADHLGLSANFAILAGLNLAGALLVFYSLRGVTPMMADAGPRPPIFAAWAEHLRNPLLRPAFLLGFLILFVFIGAFTYVNFLLVAEPLALDAMQLGFVYFVFLPSIITTPLAGRAVQRFGSRPTFLGALALALFSLPLLLLPSLSAVLLGLVLVAVGTFFAQAAATGYVSSAATGDRGAASGLYLASYYCGGLFGSAVLGQLFSLFGWPATVAGLVVALLLALVCATRLATPRGHR</sequence>
<comment type="subcellular location">
    <subcellularLocation>
        <location evidence="1">Cell membrane</location>
        <topology evidence="1">Multi-pass membrane protein</topology>
    </subcellularLocation>
</comment>
<dbReference type="Pfam" id="PF07690">
    <property type="entry name" value="MFS_1"/>
    <property type="match status" value="1"/>
</dbReference>
<dbReference type="PANTHER" id="PTHR43271:SF2">
    <property type="entry name" value="BLL2771 PROTEIN"/>
    <property type="match status" value="1"/>
</dbReference>
<evidence type="ECO:0000256" key="6">
    <source>
        <dbReference type="ARBA" id="ARBA00022989"/>
    </source>
</evidence>
<evidence type="ECO:0000259" key="9">
    <source>
        <dbReference type="PROSITE" id="PS50850"/>
    </source>
</evidence>
<keyword evidence="4" id="KW-1003">Cell membrane</keyword>
<keyword evidence="11" id="KW-1185">Reference proteome</keyword>
<dbReference type="GO" id="GO:0022857">
    <property type="term" value="F:transmembrane transporter activity"/>
    <property type="evidence" value="ECO:0007669"/>
    <property type="project" value="InterPro"/>
</dbReference>
<evidence type="ECO:0000313" key="11">
    <source>
        <dbReference type="Proteomes" id="UP000581135"/>
    </source>
</evidence>
<dbReference type="EMBL" id="JACHXA010000001">
    <property type="protein sequence ID" value="MBB3063950.1"/>
    <property type="molecule type" value="Genomic_DNA"/>
</dbReference>
<organism evidence="10 11">
    <name type="scientific">Limibacillus halophilus</name>
    <dbReference type="NCBI Taxonomy" id="1579333"/>
    <lineage>
        <taxon>Bacteria</taxon>
        <taxon>Pseudomonadati</taxon>
        <taxon>Pseudomonadota</taxon>
        <taxon>Alphaproteobacteria</taxon>
        <taxon>Rhodospirillales</taxon>
        <taxon>Rhodovibrionaceae</taxon>
        <taxon>Limibacillus</taxon>
    </lineage>
</organism>
<dbReference type="InterPro" id="IPR011701">
    <property type="entry name" value="MFS"/>
</dbReference>
<dbReference type="PANTHER" id="PTHR43271">
    <property type="entry name" value="BLL2771 PROTEIN"/>
    <property type="match status" value="1"/>
</dbReference>
<keyword evidence="6 8" id="KW-1133">Transmembrane helix</keyword>
<dbReference type="SUPFAM" id="SSF103473">
    <property type="entry name" value="MFS general substrate transporter"/>
    <property type="match status" value="1"/>
</dbReference>
<feature type="transmembrane region" description="Helical" evidence="8">
    <location>
        <begin position="24"/>
        <end position="43"/>
    </location>
</feature>
<evidence type="ECO:0000256" key="5">
    <source>
        <dbReference type="ARBA" id="ARBA00022692"/>
    </source>
</evidence>
<feature type="transmembrane region" description="Helical" evidence="8">
    <location>
        <begin position="352"/>
        <end position="376"/>
    </location>
</feature>
<feature type="transmembrane region" description="Helical" evidence="8">
    <location>
        <begin position="263"/>
        <end position="282"/>
    </location>
</feature>
<evidence type="ECO:0000256" key="2">
    <source>
        <dbReference type="ARBA" id="ARBA00008335"/>
    </source>
</evidence>
<dbReference type="CDD" id="cd17324">
    <property type="entry name" value="MFS_NepI_like"/>
    <property type="match status" value="1"/>
</dbReference>
<dbReference type="InterPro" id="IPR020846">
    <property type="entry name" value="MFS_dom"/>
</dbReference>
<name>A0A839SQC2_9PROT</name>
<keyword evidence="5 8" id="KW-0812">Transmembrane</keyword>
<feature type="transmembrane region" description="Helical" evidence="8">
    <location>
        <begin position="317"/>
        <end position="340"/>
    </location>
</feature>